<dbReference type="Proteomes" id="UP001143309">
    <property type="component" value="Unassembled WGS sequence"/>
</dbReference>
<dbReference type="RefSeq" id="WP_271200576.1">
    <property type="nucleotide sequence ID" value="NZ_BSFL01000002.1"/>
</dbReference>
<organism evidence="1 2">
    <name type="scientific">Methylopila turkensis</name>
    <dbReference type="NCBI Taxonomy" id="1437816"/>
    <lineage>
        <taxon>Bacteria</taxon>
        <taxon>Pseudomonadati</taxon>
        <taxon>Pseudomonadota</taxon>
        <taxon>Alphaproteobacteria</taxon>
        <taxon>Hyphomicrobiales</taxon>
        <taxon>Methylopilaceae</taxon>
        <taxon>Methylopila</taxon>
    </lineage>
</organism>
<reference evidence="1" key="1">
    <citation type="journal article" date="2014" name="Int. J. Syst. Evol. Microbiol.">
        <title>Complete genome sequence of Corynebacterium casei LMG S-19264T (=DSM 44701T), isolated from a smear-ripened cheese.</title>
        <authorList>
            <consortium name="US DOE Joint Genome Institute (JGI-PGF)"/>
            <person name="Walter F."/>
            <person name="Albersmeier A."/>
            <person name="Kalinowski J."/>
            <person name="Ruckert C."/>
        </authorList>
    </citation>
    <scope>NUCLEOTIDE SEQUENCE</scope>
    <source>
        <strain evidence="1">VKM B-2748</strain>
    </source>
</reference>
<proteinExistence type="predicted"/>
<name>A0A9W6JPF6_9HYPH</name>
<comment type="caution">
    <text evidence="1">The sequence shown here is derived from an EMBL/GenBank/DDBJ whole genome shotgun (WGS) entry which is preliminary data.</text>
</comment>
<protein>
    <submittedName>
        <fullName evidence="1">Uncharacterized protein</fullName>
    </submittedName>
</protein>
<keyword evidence="2" id="KW-1185">Reference proteome</keyword>
<reference evidence="1" key="2">
    <citation type="submission" date="2023-01" db="EMBL/GenBank/DDBJ databases">
        <authorList>
            <person name="Sun Q."/>
            <person name="Evtushenko L."/>
        </authorList>
    </citation>
    <scope>NUCLEOTIDE SEQUENCE</scope>
    <source>
        <strain evidence="1">VKM B-2748</strain>
    </source>
</reference>
<evidence type="ECO:0000313" key="2">
    <source>
        <dbReference type="Proteomes" id="UP001143309"/>
    </source>
</evidence>
<dbReference type="EMBL" id="BSFL01000002">
    <property type="protein sequence ID" value="GLK80106.1"/>
    <property type="molecule type" value="Genomic_DNA"/>
</dbReference>
<dbReference type="AlphaFoldDB" id="A0A9W6JPF6"/>
<accession>A0A9W6JPF6</accession>
<sequence>MDAVNLERLWRALGENQTTFGRRLEMSQPMISRALKGKSRLRETASRLAFELADTHAPEIARDARLQKRAAKALEVSEPFRQIVLAALDLIHIDE</sequence>
<gene>
    <name evidence="1" type="ORF">GCM10008174_18470</name>
</gene>
<evidence type="ECO:0000313" key="1">
    <source>
        <dbReference type="EMBL" id="GLK80106.1"/>
    </source>
</evidence>